<dbReference type="Proteomes" id="UP000264541">
    <property type="component" value="Unassembled WGS sequence"/>
</dbReference>
<organism evidence="1 2">
    <name type="scientific">Peribacillus saganii</name>
    <dbReference type="NCBI Taxonomy" id="2303992"/>
    <lineage>
        <taxon>Bacteria</taxon>
        <taxon>Bacillati</taxon>
        <taxon>Bacillota</taxon>
        <taxon>Bacilli</taxon>
        <taxon>Bacillales</taxon>
        <taxon>Bacillaceae</taxon>
        <taxon>Peribacillus</taxon>
    </lineage>
</organism>
<evidence type="ECO:0000313" key="2">
    <source>
        <dbReference type="Proteomes" id="UP000264541"/>
    </source>
</evidence>
<keyword evidence="2" id="KW-1185">Reference proteome</keyword>
<dbReference type="EMBL" id="QVTE01000016">
    <property type="protein sequence ID" value="RFU70341.1"/>
    <property type="molecule type" value="Genomic_DNA"/>
</dbReference>
<evidence type="ECO:0000313" key="1">
    <source>
        <dbReference type="EMBL" id="RFU70341.1"/>
    </source>
</evidence>
<protein>
    <recommendedName>
        <fullName evidence="3">Tail fiber protein</fullName>
    </recommendedName>
</protein>
<reference evidence="1 2" key="1">
    <citation type="submission" date="2018-08" db="EMBL/GenBank/DDBJ databases">
        <title>Bacillus chawlae sp. nov., Bacillus glennii sp. nov., and Bacillus saganii sp. nov. Isolated from the Vehicle Assembly Building at Kennedy Space Center where the Viking Spacecraft were Assembled.</title>
        <authorList>
            <person name="Seuylemezian A."/>
            <person name="Vaishampayan P."/>
        </authorList>
    </citation>
    <scope>NUCLEOTIDE SEQUENCE [LARGE SCALE GENOMIC DNA]</scope>
    <source>
        <strain evidence="1 2">V47-23a</strain>
    </source>
</reference>
<evidence type="ECO:0008006" key="3">
    <source>
        <dbReference type="Google" id="ProtNLM"/>
    </source>
</evidence>
<dbReference type="AlphaFoldDB" id="A0A372LQ53"/>
<proteinExistence type="predicted"/>
<accession>A0A372LQ53</accession>
<dbReference type="RefSeq" id="WP_117325924.1">
    <property type="nucleotide sequence ID" value="NZ_QVTE01000016.1"/>
</dbReference>
<dbReference type="OrthoDB" id="1861069at2"/>
<gene>
    <name evidence="1" type="ORF">D0469_07000</name>
</gene>
<comment type="caution">
    <text evidence="1">The sequence shown here is derived from an EMBL/GenBank/DDBJ whole genome shotgun (WGS) entry which is preliminary data.</text>
</comment>
<sequence length="225" mass="24056">MTLQPLNGFTKKVADMPDRPNRQLTTAEVKAQFDAAPEELRVFVNNIISQLNADFALKQEINNIVLGQINDGSLPDIKLSNDAGQIKDRLAKDITDLANFKAEKAQPNGIATLDANGILAQLPYVTGTYTGNGVNGRLIDLGFRPSAVLVAAMGGKQFEAGTNNYFYALGGLVTAANPTLTGSTLTILSIQPTGFNVYSGSDASSITNYSQTNANNGVYTYMAWK</sequence>
<name>A0A372LQ53_9BACI</name>